<evidence type="ECO:0000313" key="2">
    <source>
        <dbReference type="Proteomes" id="UP000440578"/>
    </source>
</evidence>
<dbReference type="EMBL" id="VIIS01000078">
    <property type="protein sequence ID" value="KAF0313596.1"/>
    <property type="molecule type" value="Genomic_DNA"/>
</dbReference>
<protein>
    <submittedName>
        <fullName evidence="1">Uncharacterized protein</fullName>
    </submittedName>
</protein>
<dbReference type="Proteomes" id="UP000440578">
    <property type="component" value="Unassembled WGS sequence"/>
</dbReference>
<proteinExistence type="predicted"/>
<accession>A0A6A4X1N1</accession>
<comment type="caution">
    <text evidence="1">The sequence shown here is derived from an EMBL/GenBank/DDBJ whole genome shotgun (WGS) entry which is preliminary data.</text>
</comment>
<evidence type="ECO:0000313" key="1">
    <source>
        <dbReference type="EMBL" id="KAF0313596.1"/>
    </source>
</evidence>
<reference evidence="1 2" key="1">
    <citation type="submission" date="2019-07" db="EMBL/GenBank/DDBJ databases">
        <title>Draft genome assembly of a fouling barnacle, Amphibalanus amphitrite (Darwin, 1854): The first reference genome for Thecostraca.</title>
        <authorList>
            <person name="Kim W."/>
        </authorList>
    </citation>
    <scope>NUCLEOTIDE SEQUENCE [LARGE SCALE GENOMIC DNA]</scope>
    <source>
        <strain evidence="1">SNU_AA5</strain>
        <tissue evidence="1">Soma without cirri and trophi</tissue>
    </source>
</reference>
<name>A0A6A4X1N1_AMPAM</name>
<sequence>MPIHGLAALEGLGTPVAPTMDGLWNMDVPVALVSLGELSALDLDEVLGAPVAATPTAAAVQDPMEDPAAVPAAARAAVHRGGPAGVVRPDRQPPSGEAPCQRLHHRCTVPPCTWETALGDLPRHFRNVYPHRENKAPFHERFELEFELEAVKCTIIKSPELQAVKERIICKVQAKRLRPTAPQSDSGLVTLILVVLSVSALGSKFGGGHGGAFGRPIGGAFGRPIGGAFGRRGGISHGGFGGRKGFGGGKAFGKGRFGRSLSYGSGVGRVSSGVGRVSSGVGRVSSGLGRVGSVHGGLGRVSSGLGRVGSVHGGLGRVSSGRVPVRSFAQGSRRYG</sequence>
<keyword evidence="2" id="KW-1185">Reference proteome</keyword>
<dbReference type="AlphaFoldDB" id="A0A6A4X1N1"/>
<organism evidence="1 2">
    <name type="scientific">Amphibalanus amphitrite</name>
    <name type="common">Striped barnacle</name>
    <name type="synonym">Balanus amphitrite</name>
    <dbReference type="NCBI Taxonomy" id="1232801"/>
    <lineage>
        <taxon>Eukaryota</taxon>
        <taxon>Metazoa</taxon>
        <taxon>Ecdysozoa</taxon>
        <taxon>Arthropoda</taxon>
        <taxon>Crustacea</taxon>
        <taxon>Multicrustacea</taxon>
        <taxon>Cirripedia</taxon>
        <taxon>Thoracica</taxon>
        <taxon>Thoracicalcarea</taxon>
        <taxon>Balanomorpha</taxon>
        <taxon>Balanoidea</taxon>
        <taxon>Balanidae</taxon>
        <taxon>Amphibalaninae</taxon>
        <taxon>Amphibalanus</taxon>
    </lineage>
</organism>
<gene>
    <name evidence="1" type="ORF">FJT64_015881</name>
</gene>